<protein>
    <submittedName>
        <fullName evidence="1">Uncharacterized protein</fullName>
    </submittedName>
</protein>
<gene>
    <name evidence="1" type="ORF">CPB84DRAFT_1754085</name>
</gene>
<accession>A0A9P5NA70</accession>
<dbReference type="AlphaFoldDB" id="A0A9P5NA70"/>
<dbReference type="EMBL" id="JADNYJ010000313">
    <property type="protein sequence ID" value="KAF8871311.1"/>
    <property type="molecule type" value="Genomic_DNA"/>
</dbReference>
<comment type="caution">
    <text evidence="1">The sequence shown here is derived from an EMBL/GenBank/DDBJ whole genome shotgun (WGS) entry which is preliminary data.</text>
</comment>
<proteinExistence type="predicted"/>
<keyword evidence="2" id="KW-1185">Reference proteome</keyword>
<evidence type="ECO:0000313" key="2">
    <source>
        <dbReference type="Proteomes" id="UP000724874"/>
    </source>
</evidence>
<name>A0A9P5NA70_GYMJU</name>
<sequence length="345" mass="38961">MKRDDGTNIRKPRDFISFLESFALSGEVDGKVKDRCSIEDVAKALRVLSISNTGRGSILAVKFIVVNWGSSSHLAIFPNFQSTVEDLVLVQVPLKWQDFLCTFDAQILNERNPELEDEIGIGTGIDEKEMKNGKTGHNDWCGVAGKWASMREPRDKSMMRKKTPGEIGEVSRSNDVKFEYGNIPKTWKGCKRLNVGDILRREGRVRVIWSAMSMVLGNKKMWLVEKTCGETITVPDAWKREHDIAPDLAHMKKTNMRIRRQDRNCNGLAAHGQKDSDKDVGGVQRTLEEERGRGLKIATVQEDALCTLLEGRNRSYANLLEDLFTNFLYVTPECKIRSTQGISKP</sequence>
<dbReference type="Proteomes" id="UP000724874">
    <property type="component" value="Unassembled WGS sequence"/>
</dbReference>
<evidence type="ECO:0000313" key="1">
    <source>
        <dbReference type="EMBL" id="KAF8871311.1"/>
    </source>
</evidence>
<reference evidence="1" key="1">
    <citation type="submission" date="2020-11" db="EMBL/GenBank/DDBJ databases">
        <authorList>
            <consortium name="DOE Joint Genome Institute"/>
            <person name="Ahrendt S."/>
            <person name="Riley R."/>
            <person name="Andreopoulos W."/>
            <person name="LaButti K."/>
            <person name="Pangilinan J."/>
            <person name="Ruiz-duenas F.J."/>
            <person name="Barrasa J.M."/>
            <person name="Sanchez-Garcia M."/>
            <person name="Camarero S."/>
            <person name="Miyauchi S."/>
            <person name="Serrano A."/>
            <person name="Linde D."/>
            <person name="Babiker R."/>
            <person name="Drula E."/>
            <person name="Ayuso-Fernandez I."/>
            <person name="Pacheco R."/>
            <person name="Padilla G."/>
            <person name="Ferreira P."/>
            <person name="Barriuso J."/>
            <person name="Kellner H."/>
            <person name="Castanera R."/>
            <person name="Alfaro M."/>
            <person name="Ramirez L."/>
            <person name="Pisabarro A.G."/>
            <person name="Kuo A."/>
            <person name="Tritt A."/>
            <person name="Lipzen A."/>
            <person name="He G."/>
            <person name="Yan M."/>
            <person name="Ng V."/>
            <person name="Cullen D."/>
            <person name="Martin F."/>
            <person name="Rosso M.-N."/>
            <person name="Henrissat B."/>
            <person name="Hibbett D."/>
            <person name="Martinez A.T."/>
            <person name="Grigoriev I.V."/>
        </authorList>
    </citation>
    <scope>NUCLEOTIDE SEQUENCE</scope>
    <source>
        <strain evidence="1">AH 44721</strain>
    </source>
</reference>
<organism evidence="1 2">
    <name type="scientific">Gymnopilus junonius</name>
    <name type="common">Spectacular rustgill mushroom</name>
    <name type="synonym">Gymnopilus spectabilis subsp. junonius</name>
    <dbReference type="NCBI Taxonomy" id="109634"/>
    <lineage>
        <taxon>Eukaryota</taxon>
        <taxon>Fungi</taxon>
        <taxon>Dikarya</taxon>
        <taxon>Basidiomycota</taxon>
        <taxon>Agaricomycotina</taxon>
        <taxon>Agaricomycetes</taxon>
        <taxon>Agaricomycetidae</taxon>
        <taxon>Agaricales</taxon>
        <taxon>Agaricineae</taxon>
        <taxon>Hymenogastraceae</taxon>
        <taxon>Gymnopilus</taxon>
    </lineage>
</organism>